<dbReference type="AlphaFoldDB" id="A0AAV7RM44"/>
<feature type="region of interest" description="Disordered" evidence="1">
    <location>
        <begin position="118"/>
        <end position="176"/>
    </location>
</feature>
<feature type="compositionally biased region" description="Basic residues" evidence="1">
    <location>
        <begin position="165"/>
        <end position="176"/>
    </location>
</feature>
<feature type="region of interest" description="Disordered" evidence="1">
    <location>
        <begin position="1"/>
        <end position="61"/>
    </location>
</feature>
<organism evidence="2 3">
    <name type="scientific">Pleurodeles waltl</name>
    <name type="common">Iberian ribbed newt</name>
    <dbReference type="NCBI Taxonomy" id="8319"/>
    <lineage>
        <taxon>Eukaryota</taxon>
        <taxon>Metazoa</taxon>
        <taxon>Chordata</taxon>
        <taxon>Craniata</taxon>
        <taxon>Vertebrata</taxon>
        <taxon>Euteleostomi</taxon>
        <taxon>Amphibia</taxon>
        <taxon>Batrachia</taxon>
        <taxon>Caudata</taxon>
        <taxon>Salamandroidea</taxon>
        <taxon>Salamandridae</taxon>
        <taxon>Pleurodelinae</taxon>
        <taxon>Pleurodeles</taxon>
    </lineage>
</organism>
<accession>A0AAV7RM44</accession>
<feature type="compositionally biased region" description="Basic residues" evidence="1">
    <location>
        <begin position="25"/>
        <end position="37"/>
    </location>
</feature>
<sequence>MGNPEPYPVALRAEQRRLPHQPLTTKRKNPRSRRSHPGTKETTSGKQDASASPASGEAWQTQVRGVFGRRVWEDGRKWSTDSSWAVGVRECCRGEEDGRLREAGRRGRRGIQSRIQRLFELGGGDRPISRLQPRGKTQEAGGPIQGRRRQPPGSRTRVPAMLREKRGRRRCAGFSG</sequence>
<evidence type="ECO:0000256" key="1">
    <source>
        <dbReference type="SAM" id="MobiDB-lite"/>
    </source>
</evidence>
<gene>
    <name evidence="2" type="ORF">NDU88_005365</name>
</gene>
<reference evidence="2" key="1">
    <citation type="journal article" date="2022" name="bioRxiv">
        <title>Sequencing and chromosome-scale assembly of the giantPleurodeles waltlgenome.</title>
        <authorList>
            <person name="Brown T."/>
            <person name="Elewa A."/>
            <person name="Iarovenko S."/>
            <person name="Subramanian E."/>
            <person name="Araus A.J."/>
            <person name="Petzold A."/>
            <person name="Susuki M."/>
            <person name="Suzuki K.-i.T."/>
            <person name="Hayashi T."/>
            <person name="Toyoda A."/>
            <person name="Oliveira C."/>
            <person name="Osipova E."/>
            <person name="Leigh N.D."/>
            <person name="Simon A."/>
            <person name="Yun M.H."/>
        </authorList>
    </citation>
    <scope>NUCLEOTIDE SEQUENCE</scope>
    <source>
        <strain evidence="2">20211129_DDA</strain>
        <tissue evidence="2">Liver</tissue>
    </source>
</reference>
<proteinExistence type="predicted"/>
<evidence type="ECO:0000313" key="3">
    <source>
        <dbReference type="Proteomes" id="UP001066276"/>
    </source>
</evidence>
<dbReference type="Proteomes" id="UP001066276">
    <property type="component" value="Chromosome 5"/>
</dbReference>
<evidence type="ECO:0000313" key="2">
    <source>
        <dbReference type="EMBL" id="KAJ1152590.1"/>
    </source>
</evidence>
<protein>
    <submittedName>
        <fullName evidence="2">Uncharacterized protein</fullName>
    </submittedName>
</protein>
<dbReference type="EMBL" id="JANPWB010000009">
    <property type="protein sequence ID" value="KAJ1152590.1"/>
    <property type="molecule type" value="Genomic_DNA"/>
</dbReference>
<keyword evidence="3" id="KW-1185">Reference proteome</keyword>
<feature type="compositionally biased region" description="Polar residues" evidence="1">
    <location>
        <begin position="40"/>
        <end position="61"/>
    </location>
</feature>
<name>A0AAV7RM44_PLEWA</name>
<comment type="caution">
    <text evidence="2">The sequence shown here is derived from an EMBL/GenBank/DDBJ whole genome shotgun (WGS) entry which is preliminary data.</text>
</comment>